<dbReference type="EMBL" id="OMOD01000047">
    <property type="protein sequence ID" value="SPF35585.1"/>
    <property type="molecule type" value="Genomic_DNA"/>
</dbReference>
<dbReference type="OrthoDB" id="121573at2"/>
<evidence type="ECO:0000313" key="2">
    <source>
        <dbReference type="Proteomes" id="UP000238701"/>
    </source>
</evidence>
<reference evidence="2" key="1">
    <citation type="submission" date="2018-02" db="EMBL/GenBank/DDBJ databases">
        <authorList>
            <person name="Hausmann B."/>
        </authorList>
    </citation>
    <scope>NUCLEOTIDE SEQUENCE [LARGE SCALE GENOMIC DNA]</scope>
    <source>
        <strain evidence="2">Peat soil MAG SbA1</strain>
    </source>
</reference>
<evidence type="ECO:0000313" key="1">
    <source>
        <dbReference type="EMBL" id="SPF35585.1"/>
    </source>
</evidence>
<accession>A0A2U3K7F0</accession>
<proteinExistence type="predicted"/>
<dbReference type="AlphaFoldDB" id="A0A2U3K7F0"/>
<organism evidence="1 2">
    <name type="scientific">Candidatus Sulfotelmatobacter kueseliae</name>
    <dbReference type="NCBI Taxonomy" id="2042962"/>
    <lineage>
        <taxon>Bacteria</taxon>
        <taxon>Pseudomonadati</taxon>
        <taxon>Acidobacteriota</taxon>
        <taxon>Terriglobia</taxon>
        <taxon>Terriglobales</taxon>
        <taxon>Candidatus Korobacteraceae</taxon>
        <taxon>Candidatus Sulfotelmatobacter</taxon>
    </lineage>
</organism>
<gene>
    <name evidence="1" type="ORF">SBA1_1400004</name>
</gene>
<protein>
    <submittedName>
        <fullName evidence="1">Uncharacterized protein</fullName>
    </submittedName>
</protein>
<name>A0A2U3K7F0_9BACT</name>
<sequence>MFYNPSVPDSNHARLDRVLSQLRLYEHPLLNFSARLKGEDVEVIIQFKDATIPVHTYYFDLHPRDLDDPQFEWSFQRQLYDALHDYFVEMFIRTPQDQADRRRKEL</sequence>
<dbReference type="Proteomes" id="UP000238701">
    <property type="component" value="Unassembled WGS sequence"/>
</dbReference>